<comment type="caution">
    <text evidence="1">The sequence shown here is derived from an EMBL/GenBank/DDBJ whole genome shotgun (WGS) entry which is preliminary data.</text>
</comment>
<organism evidence="1 2">
    <name type="scientific">Scutellospora calospora</name>
    <dbReference type="NCBI Taxonomy" id="85575"/>
    <lineage>
        <taxon>Eukaryota</taxon>
        <taxon>Fungi</taxon>
        <taxon>Fungi incertae sedis</taxon>
        <taxon>Mucoromycota</taxon>
        <taxon>Glomeromycotina</taxon>
        <taxon>Glomeromycetes</taxon>
        <taxon>Diversisporales</taxon>
        <taxon>Gigasporaceae</taxon>
        <taxon>Scutellospora</taxon>
    </lineage>
</organism>
<dbReference type="Proteomes" id="UP000789860">
    <property type="component" value="Unassembled WGS sequence"/>
</dbReference>
<dbReference type="EMBL" id="CAJVPM010001391">
    <property type="protein sequence ID" value="CAG8466256.1"/>
    <property type="molecule type" value="Genomic_DNA"/>
</dbReference>
<proteinExistence type="predicted"/>
<accession>A0ACA9KEN1</accession>
<evidence type="ECO:0000313" key="1">
    <source>
        <dbReference type="EMBL" id="CAG8466256.1"/>
    </source>
</evidence>
<protein>
    <submittedName>
        <fullName evidence="1">7484_t:CDS:1</fullName>
    </submittedName>
</protein>
<gene>
    <name evidence="1" type="ORF">SCALOS_LOCUS1834</name>
</gene>
<evidence type="ECO:0000313" key="2">
    <source>
        <dbReference type="Proteomes" id="UP000789860"/>
    </source>
</evidence>
<keyword evidence="2" id="KW-1185">Reference proteome</keyword>
<sequence length="192" mass="22518">MPYNNYQLNHLQRKALVDLFAHLQHFNDEFLKSNILNHDFLKSNIINNDKLFLRNLKTTAINLGLHYVHQKNVVIGDEIFRKAVKNHKEWYEVNRQWIIFFVILAKKSSIDKCSSYACVSPVEETKKGDDCKKIGFSDSVGKDQTFISKKLKKPLPKVADDQIIKPQKKLDVDKPFVQFQNKKFIKKRSKNL</sequence>
<reference evidence="1" key="1">
    <citation type="submission" date="2021-06" db="EMBL/GenBank/DDBJ databases">
        <authorList>
            <person name="Kallberg Y."/>
            <person name="Tangrot J."/>
            <person name="Rosling A."/>
        </authorList>
    </citation>
    <scope>NUCLEOTIDE SEQUENCE</scope>
    <source>
        <strain evidence="1">AU212A</strain>
    </source>
</reference>
<name>A0ACA9KEN1_9GLOM</name>